<dbReference type="UniPathway" id="UPA00143"/>
<dbReference type="PROSITE" id="PS51872">
    <property type="entry name" value="ZF_ZBR"/>
    <property type="match status" value="1"/>
</dbReference>
<dbReference type="PANTHER" id="PTHR15493:SF9">
    <property type="entry name" value="GH14043P"/>
    <property type="match status" value="1"/>
</dbReference>
<evidence type="ECO:0000313" key="8">
    <source>
        <dbReference type="Proteomes" id="UP000015103"/>
    </source>
</evidence>
<dbReference type="InterPro" id="IPR001810">
    <property type="entry name" value="F-box_dom"/>
</dbReference>
<keyword evidence="5" id="KW-0862">Zinc</keyword>
<organism evidence="7 8">
    <name type="scientific">Rhodnius prolixus</name>
    <name type="common">Triatomid bug</name>
    <dbReference type="NCBI Taxonomy" id="13249"/>
    <lineage>
        <taxon>Eukaryota</taxon>
        <taxon>Metazoa</taxon>
        <taxon>Ecdysozoa</taxon>
        <taxon>Arthropoda</taxon>
        <taxon>Hexapoda</taxon>
        <taxon>Insecta</taxon>
        <taxon>Pterygota</taxon>
        <taxon>Neoptera</taxon>
        <taxon>Paraneoptera</taxon>
        <taxon>Hemiptera</taxon>
        <taxon>Heteroptera</taxon>
        <taxon>Panheteroptera</taxon>
        <taxon>Cimicomorpha</taxon>
        <taxon>Reduviidae</taxon>
        <taxon>Triatominae</taxon>
        <taxon>Rhodnius</taxon>
    </lineage>
</organism>
<evidence type="ECO:0000256" key="6">
    <source>
        <dbReference type="SAM" id="MobiDB-lite"/>
    </source>
</evidence>
<dbReference type="OMA" id="NEVLMEC"/>
<dbReference type="GO" id="GO:0005634">
    <property type="term" value="C:nucleus"/>
    <property type="evidence" value="ECO:0007669"/>
    <property type="project" value="TreeGrafter"/>
</dbReference>
<dbReference type="Proteomes" id="UP000015103">
    <property type="component" value="Unassembled WGS sequence"/>
</dbReference>
<evidence type="ECO:0000256" key="4">
    <source>
        <dbReference type="ARBA" id="ARBA00022786"/>
    </source>
</evidence>
<accession>T1HJN3</accession>
<keyword evidence="3" id="KW-0863">Zinc-finger</keyword>
<dbReference type="CDD" id="cd20348">
    <property type="entry name" value="BRcat_RBR_EMI"/>
    <property type="match status" value="1"/>
</dbReference>
<dbReference type="EMBL" id="ACPB03007771">
    <property type="status" value="NOT_ANNOTATED_CDS"/>
    <property type="molecule type" value="Genomic_DNA"/>
</dbReference>
<dbReference type="GO" id="GO:0045835">
    <property type="term" value="P:negative regulation of meiotic nuclear division"/>
    <property type="evidence" value="ECO:0007669"/>
    <property type="project" value="InterPro"/>
</dbReference>
<dbReference type="PANTHER" id="PTHR15493">
    <property type="entry name" value="F-BOX ONLY PROTEIN 5 AND 43"/>
    <property type="match status" value="1"/>
</dbReference>
<feature type="compositionally biased region" description="Basic residues" evidence="6">
    <location>
        <begin position="172"/>
        <end position="182"/>
    </location>
</feature>
<dbReference type="GO" id="GO:0008270">
    <property type="term" value="F:zinc ion binding"/>
    <property type="evidence" value="ECO:0007669"/>
    <property type="project" value="UniProtKB-KW"/>
</dbReference>
<protein>
    <submittedName>
        <fullName evidence="7">ZBR-type domain-containing protein</fullName>
    </submittedName>
</protein>
<proteinExistence type="predicted"/>
<dbReference type="eggNOG" id="ENOG502QRSQ">
    <property type="taxonomic scope" value="Eukaryota"/>
</dbReference>
<dbReference type="GO" id="GO:0016567">
    <property type="term" value="P:protein ubiquitination"/>
    <property type="evidence" value="ECO:0007669"/>
    <property type="project" value="UniProtKB-UniPathway"/>
</dbReference>
<dbReference type="InterPro" id="IPR044064">
    <property type="entry name" value="ZF_ZBR"/>
</dbReference>
<dbReference type="HOGENOM" id="CLU_802455_0_0_1"/>
<evidence type="ECO:0000256" key="2">
    <source>
        <dbReference type="ARBA" id="ARBA00022723"/>
    </source>
</evidence>
<comment type="pathway">
    <text evidence="1">Protein modification; protein ubiquitination.</text>
</comment>
<dbReference type="EnsemblMetazoa" id="RPRC004255-RA">
    <property type="protein sequence ID" value="RPRC004255-PA"/>
    <property type="gene ID" value="RPRC004255"/>
</dbReference>
<evidence type="ECO:0000313" key="7">
    <source>
        <dbReference type="EnsemblMetazoa" id="RPRC004255-PA"/>
    </source>
</evidence>
<keyword evidence="2" id="KW-0479">Metal-binding</keyword>
<dbReference type="STRING" id="13249.T1HJN3"/>
<dbReference type="AlphaFoldDB" id="T1HJN3"/>
<dbReference type="InterPro" id="IPR036047">
    <property type="entry name" value="F-box-like_dom_sf"/>
</dbReference>
<evidence type="ECO:0000256" key="1">
    <source>
        <dbReference type="ARBA" id="ARBA00004906"/>
    </source>
</evidence>
<dbReference type="Pfam" id="PF00646">
    <property type="entry name" value="F-box"/>
    <property type="match status" value="1"/>
</dbReference>
<keyword evidence="4" id="KW-0833">Ubl conjugation pathway</keyword>
<evidence type="ECO:0000256" key="3">
    <source>
        <dbReference type="ARBA" id="ARBA00022771"/>
    </source>
</evidence>
<keyword evidence="8" id="KW-1185">Reference proteome</keyword>
<reference evidence="7" key="1">
    <citation type="submission" date="2015-05" db="UniProtKB">
        <authorList>
            <consortium name="EnsemblMetazoa"/>
        </authorList>
    </citation>
    <scope>IDENTIFICATION</scope>
</reference>
<sequence>MTSSRLKEGYGSPMDESYVWATPRNSQKDLEPACKRKYDDSGYASCSSVSKSASKVLVNTPEDTNERFNGNEGAYTPYIKASPQAIKKRIFNKSEGKFTTYNCSSPAVDSYSDFLIDASLYTEPMEITSREAALCMITEEPDSSLGVTEISKQIDVNLEIEPSSPNKTLNSPKKKPRSPFKKKGSYRSLYGFEKVDIMFQLGERKDYSVIVTKILSYLSDNDLSNVTMVSSTWRNVCLKDNRARSRWYNYVEDLKERKENLHLEARTLKENEVLMECPRCSRPSACSPSTLVGECRGIACMLKFCTVCRTPAHDRSPCPFLTPVTPTKRKHTTIGSKESKRFLRRL</sequence>
<dbReference type="SUPFAM" id="SSF81383">
    <property type="entry name" value="F-box domain"/>
    <property type="match status" value="1"/>
</dbReference>
<evidence type="ECO:0000256" key="5">
    <source>
        <dbReference type="ARBA" id="ARBA00022833"/>
    </source>
</evidence>
<dbReference type="CDD" id="cd22086">
    <property type="entry name" value="F-box_EMI"/>
    <property type="match status" value="1"/>
</dbReference>
<dbReference type="Gene3D" id="2.20.25.20">
    <property type="match status" value="1"/>
</dbReference>
<dbReference type="InParanoid" id="T1HJN3"/>
<name>T1HJN3_RHOPR</name>
<dbReference type="GO" id="GO:0007088">
    <property type="term" value="P:regulation of mitotic nuclear division"/>
    <property type="evidence" value="ECO:0007669"/>
    <property type="project" value="InterPro"/>
</dbReference>
<dbReference type="InterPro" id="IPR047147">
    <property type="entry name" value="FBX5_43"/>
</dbReference>
<feature type="region of interest" description="Disordered" evidence="6">
    <location>
        <begin position="161"/>
        <end position="182"/>
    </location>
</feature>
<dbReference type="VEuPathDB" id="VectorBase:RPRC004255"/>